<dbReference type="Proteomes" id="UP000283210">
    <property type="component" value="Unassembled WGS sequence"/>
</dbReference>
<sequence length="126" mass="14380">MVFSFSAIFKLSTGWQCSVPCCDVGLNGSRGRKFPFVMPAERVFITILFLRSHPDKRGGVQEENGLSEATFNFEPVQGSYRVTKRREELLNEDVRDEADDRSDDDDEEEDVKELEEPEVNSQGQNK</sequence>
<proteinExistence type="predicted"/>
<dbReference type="AlphaFoldDB" id="A0A437BZZ9"/>
<reference evidence="2 3" key="1">
    <citation type="submission" date="2018-11" db="EMBL/GenBank/DDBJ databases">
        <authorList>
            <person name="Lopez-Roques C."/>
            <person name="Donnadieu C."/>
            <person name="Bouchez O."/>
            <person name="Klopp C."/>
            <person name="Cabau C."/>
            <person name="Zahm M."/>
        </authorList>
    </citation>
    <scope>NUCLEOTIDE SEQUENCE [LARGE SCALE GENOMIC DNA]</scope>
    <source>
        <strain evidence="2">RS831</strain>
        <tissue evidence="2">Whole body</tissue>
    </source>
</reference>
<protein>
    <submittedName>
        <fullName evidence="2">Uncharacterized protein</fullName>
    </submittedName>
</protein>
<gene>
    <name evidence="2" type="ORF">OJAV_G00234290</name>
</gene>
<evidence type="ECO:0000313" key="2">
    <source>
        <dbReference type="EMBL" id="RVE55639.1"/>
    </source>
</evidence>
<keyword evidence="3" id="KW-1185">Reference proteome</keyword>
<feature type="compositionally biased region" description="Acidic residues" evidence="1">
    <location>
        <begin position="94"/>
        <end position="118"/>
    </location>
</feature>
<evidence type="ECO:0000313" key="3">
    <source>
        <dbReference type="Proteomes" id="UP000283210"/>
    </source>
</evidence>
<reference evidence="2 3" key="2">
    <citation type="submission" date="2019-01" db="EMBL/GenBank/DDBJ databases">
        <title>A chromosome length genome reference of the Java medaka (oryzias javanicus).</title>
        <authorList>
            <person name="Herpin A."/>
            <person name="Takehana Y."/>
            <person name="Naruse K."/>
            <person name="Ansai S."/>
            <person name="Kawaguchi M."/>
        </authorList>
    </citation>
    <scope>NUCLEOTIDE SEQUENCE [LARGE SCALE GENOMIC DNA]</scope>
    <source>
        <strain evidence="2">RS831</strain>
        <tissue evidence="2">Whole body</tissue>
    </source>
</reference>
<organism evidence="2 3">
    <name type="scientific">Oryzias javanicus</name>
    <name type="common">Javanese ricefish</name>
    <name type="synonym">Aplocheilus javanicus</name>
    <dbReference type="NCBI Taxonomy" id="123683"/>
    <lineage>
        <taxon>Eukaryota</taxon>
        <taxon>Metazoa</taxon>
        <taxon>Chordata</taxon>
        <taxon>Craniata</taxon>
        <taxon>Vertebrata</taxon>
        <taxon>Euteleostomi</taxon>
        <taxon>Actinopterygii</taxon>
        <taxon>Neopterygii</taxon>
        <taxon>Teleostei</taxon>
        <taxon>Neoteleostei</taxon>
        <taxon>Acanthomorphata</taxon>
        <taxon>Ovalentaria</taxon>
        <taxon>Atherinomorphae</taxon>
        <taxon>Beloniformes</taxon>
        <taxon>Adrianichthyidae</taxon>
        <taxon>Oryziinae</taxon>
        <taxon>Oryzias</taxon>
    </lineage>
</organism>
<feature type="region of interest" description="Disordered" evidence="1">
    <location>
        <begin position="89"/>
        <end position="126"/>
    </location>
</feature>
<dbReference type="EMBL" id="ML136645">
    <property type="protein sequence ID" value="RVE55639.1"/>
    <property type="molecule type" value="Genomic_DNA"/>
</dbReference>
<accession>A0A437BZZ9</accession>
<evidence type="ECO:0000256" key="1">
    <source>
        <dbReference type="SAM" id="MobiDB-lite"/>
    </source>
</evidence>
<name>A0A437BZZ9_ORYJA</name>